<gene>
    <name evidence="8" type="primary">todT</name>
    <name evidence="8" type="ORF">BQ8794_220075</name>
</gene>
<keyword evidence="3" id="KW-0804">Transcription</keyword>
<evidence type="ECO:0000256" key="4">
    <source>
        <dbReference type="PROSITE-ProRule" id="PRU00169"/>
    </source>
</evidence>
<dbReference type="CDD" id="cd06170">
    <property type="entry name" value="LuxR_C_like"/>
    <property type="match status" value="1"/>
</dbReference>
<dbReference type="SMART" id="SM00448">
    <property type="entry name" value="REC"/>
    <property type="match status" value="1"/>
</dbReference>
<keyword evidence="2" id="KW-0238">DNA-binding</keyword>
<dbReference type="PRINTS" id="PR00038">
    <property type="entry name" value="HTHLUXR"/>
</dbReference>
<dbReference type="PANTHER" id="PTHR44688:SF16">
    <property type="entry name" value="DNA-BINDING TRANSCRIPTIONAL ACTIVATOR DEVR_DOSR"/>
    <property type="match status" value="1"/>
</dbReference>
<dbReference type="AlphaFoldDB" id="A0A1R3V6L6"/>
<dbReference type="InterPro" id="IPR011006">
    <property type="entry name" value="CheY-like_superfamily"/>
</dbReference>
<dbReference type="GO" id="GO:0006355">
    <property type="term" value="P:regulation of DNA-templated transcription"/>
    <property type="evidence" value="ECO:0007669"/>
    <property type="project" value="InterPro"/>
</dbReference>
<feature type="domain" description="Response regulatory" evidence="7">
    <location>
        <begin position="4"/>
        <end position="118"/>
    </location>
</feature>
<reference evidence="9" key="1">
    <citation type="submission" date="2017-01" db="EMBL/GenBank/DDBJ databases">
        <authorList>
            <person name="Brunel B."/>
        </authorList>
    </citation>
    <scope>NUCLEOTIDE SEQUENCE [LARGE SCALE GENOMIC DNA]</scope>
</reference>
<evidence type="ECO:0000256" key="1">
    <source>
        <dbReference type="ARBA" id="ARBA00023015"/>
    </source>
</evidence>
<dbReference type="RefSeq" id="WP_077377950.1">
    <property type="nucleotide sequence ID" value="NZ_FTPD01000015.1"/>
</dbReference>
<protein>
    <submittedName>
        <fullName evidence="8">Response regulator protein TodT</fullName>
    </submittedName>
</protein>
<dbReference type="InterPro" id="IPR000792">
    <property type="entry name" value="Tscrpt_reg_LuxR_C"/>
</dbReference>
<feature type="region of interest" description="Disordered" evidence="5">
    <location>
        <begin position="203"/>
        <end position="223"/>
    </location>
</feature>
<dbReference type="Gene3D" id="3.40.50.2300">
    <property type="match status" value="1"/>
</dbReference>
<dbReference type="GO" id="GO:0003677">
    <property type="term" value="F:DNA binding"/>
    <property type="evidence" value="ECO:0007669"/>
    <property type="project" value="UniProtKB-KW"/>
</dbReference>
<dbReference type="PANTHER" id="PTHR44688">
    <property type="entry name" value="DNA-BINDING TRANSCRIPTIONAL ACTIVATOR DEVR_DOSR"/>
    <property type="match status" value="1"/>
</dbReference>
<dbReference type="STRING" id="1631249.BQ8794_220075"/>
<organism evidence="8 9">
    <name type="scientific">Mesorhizobium prunaredense</name>
    <dbReference type="NCBI Taxonomy" id="1631249"/>
    <lineage>
        <taxon>Bacteria</taxon>
        <taxon>Pseudomonadati</taxon>
        <taxon>Pseudomonadota</taxon>
        <taxon>Alphaproteobacteria</taxon>
        <taxon>Hyphomicrobiales</taxon>
        <taxon>Phyllobacteriaceae</taxon>
        <taxon>Mesorhizobium</taxon>
    </lineage>
</organism>
<evidence type="ECO:0000313" key="9">
    <source>
        <dbReference type="Proteomes" id="UP000188388"/>
    </source>
</evidence>
<feature type="domain" description="HTH luxR-type" evidence="6">
    <location>
        <begin position="134"/>
        <end position="199"/>
    </location>
</feature>
<keyword evidence="9" id="KW-1185">Reference proteome</keyword>
<evidence type="ECO:0000256" key="3">
    <source>
        <dbReference type="ARBA" id="ARBA00023163"/>
    </source>
</evidence>
<dbReference type="SUPFAM" id="SSF52172">
    <property type="entry name" value="CheY-like"/>
    <property type="match status" value="1"/>
</dbReference>
<dbReference type="PROSITE" id="PS50110">
    <property type="entry name" value="RESPONSE_REGULATORY"/>
    <property type="match status" value="1"/>
</dbReference>
<name>A0A1R3V6L6_9HYPH</name>
<evidence type="ECO:0000256" key="2">
    <source>
        <dbReference type="ARBA" id="ARBA00023125"/>
    </source>
</evidence>
<keyword evidence="4" id="KW-0597">Phosphoprotein</keyword>
<dbReference type="SMART" id="SM00421">
    <property type="entry name" value="HTH_LUXR"/>
    <property type="match status" value="1"/>
</dbReference>
<sequence length="223" mass="24583">MEPFIHIIDDDASFRTALGRLVETYGFCANRYDSGDDFLARLPKSEAGCILLDLRMPGLSGPELQERLVLAVPLLPIVFLTGQGTIAASVQAMKAGADDFLEKPISSQILREAIERALANNEKRRAGHDQSQALQTKVFSLTPREIQVFDLVVRGRRNKQVAYDLNTSERTIKAHRHSIMEKLGVTSFAEMVSIAERLGPVRSTQAVSNPTSGSSPKANIQRH</sequence>
<dbReference type="InterPro" id="IPR001789">
    <property type="entry name" value="Sig_transdc_resp-reg_receiver"/>
</dbReference>
<dbReference type="Pfam" id="PF00196">
    <property type="entry name" value="GerE"/>
    <property type="match status" value="1"/>
</dbReference>
<dbReference type="Pfam" id="PF00072">
    <property type="entry name" value="Response_reg"/>
    <property type="match status" value="1"/>
</dbReference>
<evidence type="ECO:0000313" key="8">
    <source>
        <dbReference type="EMBL" id="SIT55511.1"/>
    </source>
</evidence>
<evidence type="ECO:0000259" key="6">
    <source>
        <dbReference type="PROSITE" id="PS50043"/>
    </source>
</evidence>
<dbReference type="Proteomes" id="UP000188388">
    <property type="component" value="Unassembled WGS sequence"/>
</dbReference>
<dbReference type="InterPro" id="IPR016032">
    <property type="entry name" value="Sig_transdc_resp-reg_C-effctor"/>
</dbReference>
<dbReference type="Gene3D" id="1.10.10.10">
    <property type="entry name" value="Winged helix-like DNA-binding domain superfamily/Winged helix DNA-binding domain"/>
    <property type="match status" value="1"/>
</dbReference>
<evidence type="ECO:0000256" key="5">
    <source>
        <dbReference type="SAM" id="MobiDB-lite"/>
    </source>
</evidence>
<feature type="modified residue" description="4-aspartylphosphate" evidence="4">
    <location>
        <position position="53"/>
    </location>
</feature>
<dbReference type="SUPFAM" id="SSF46894">
    <property type="entry name" value="C-terminal effector domain of the bipartite response regulators"/>
    <property type="match status" value="1"/>
</dbReference>
<accession>A0A1R3V6L6</accession>
<evidence type="ECO:0000259" key="7">
    <source>
        <dbReference type="PROSITE" id="PS50110"/>
    </source>
</evidence>
<proteinExistence type="predicted"/>
<dbReference type="InterPro" id="IPR036388">
    <property type="entry name" value="WH-like_DNA-bd_sf"/>
</dbReference>
<dbReference type="PROSITE" id="PS50043">
    <property type="entry name" value="HTH_LUXR_2"/>
    <property type="match status" value="1"/>
</dbReference>
<dbReference type="EMBL" id="FTPD01000015">
    <property type="protein sequence ID" value="SIT55511.1"/>
    <property type="molecule type" value="Genomic_DNA"/>
</dbReference>
<keyword evidence="1" id="KW-0805">Transcription regulation</keyword>
<dbReference type="GO" id="GO:0000160">
    <property type="term" value="P:phosphorelay signal transduction system"/>
    <property type="evidence" value="ECO:0007669"/>
    <property type="project" value="InterPro"/>
</dbReference>